<evidence type="ECO:0000313" key="3">
    <source>
        <dbReference type="Proteomes" id="UP000290815"/>
    </source>
</evidence>
<sequence>MIFKNTLLLDDNTTSSASGLMSPIILYATLGVLVLIIVIFFLYSWIKEKRTKSQIRKATYELQKETAIYLFELSHKMLALLDENTKAQDEFIPSVGKYKMPQLNQAAKEIIEEEIKSPRFQACFKETEKHNSYVQTIFEIKDTNSNLWDKHLPHLRDYFAKTIEDANNEIKFLDEKSPLETKNPDRIKEDLIIEYKERLEQNAKN</sequence>
<evidence type="ECO:0000313" key="2">
    <source>
        <dbReference type="EMBL" id="VEU70690.1"/>
    </source>
</evidence>
<dbReference type="EMBL" id="LR215024">
    <property type="protein sequence ID" value="VEU70690.1"/>
    <property type="molecule type" value="Genomic_DNA"/>
</dbReference>
<dbReference type="AlphaFoldDB" id="A0A449AVS6"/>
<dbReference type="RefSeq" id="WP_027333578.1">
    <property type="nucleotide sequence ID" value="NZ_LR215024.1"/>
</dbReference>
<feature type="transmembrane region" description="Helical" evidence="1">
    <location>
        <begin position="24"/>
        <end position="46"/>
    </location>
</feature>
<keyword evidence="3" id="KW-1185">Reference proteome</keyword>
<keyword evidence="1" id="KW-0812">Transmembrane</keyword>
<dbReference type="Proteomes" id="UP000290815">
    <property type="component" value="Chromosome"/>
</dbReference>
<protein>
    <submittedName>
        <fullName evidence="2">Uncharacterized protein</fullName>
    </submittedName>
</protein>
<accession>A0A449AVS6</accession>
<dbReference type="KEGG" id="mgly:NCTC10194_00537"/>
<evidence type="ECO:0000256" key="1">
    <source>
        <dbReference type="SAM" id="Phobius"/>
    </source>
</evidence>
<organism evidence="2 3">
    <name type="scientific">Mycoplasmopsis glycophila</name>
    <dbReference type="NCBI Taxonomy" id="171285"/>
    <lineage>
        <taxon>Bacteria</taxon>
        <taxon>Bacillati</taxon>
        <taxon>Mycoplasmatota</taxon>
        <taxon>Mycoplasmoidales</taxon>
        <taxon>Metamycoplasmataceae</taxon>
        <taxon>Mycoplasmopsis</taxon>
    </lineage>
</organism>
<name>A0A449AVS6_9BACT</name>
<proteinExistence type="predicted"/>
<gene>
    <name evidence="2" type="ORF">NCTC10194_00537</name>
</gene>
<reference evidence="2 3" key="1">
    <citation type="submission" date="2019-01" db="EMBL/GenBank/DDBJ databases">
        <authorList>
            <consortium name="Pathogen Informatics"/>
        </authorList>
    </citation>
    <scope>NUCLEOTIDE SEQUENCE [LARGE SCALE GENOMIC DNA]</scope>
    <source>
        <strain evidence="2 3">NCTC10194</strain>
    </source>
</reference>
<dbReference type="NCBIfam" id="NF045939">
    <property type="entry name" value="MHJ_0274_fam"/>
    <property type="match status" value="1"/>
</dbReference>
<keyword evidence="1" id="KW-0472">Membrane</keyword>
<keyword evidence="1" id="KW-1133">Transmembrane helix</keyword>